<dbReference type="HAMAP" id="MF_01576">
    <property type="entry name" value="THF_DHG_CYH"/>
    <property type="match status" value="1"/>
</dbReference>
<dbReference type="CDD" id="cd01080">
    <property type="entry name" value="NAD_bind_m-THF_DH_Cyclohyd"/>
    <property type="match status" value="1"/>
</dbReference>
<dbReference type="GO" id="GO:0035999">
    <property type="term" value="P:tetrahydrofolate interconversion"/>
    <property type="evidence" value="ECO:0007669"/>
    <property type="project" value="TreeGrafter"/>
</dbReference>
<dbReference type="InterPro" id="IPR046346">
    <property type="entry name" value="Aminoacid_DH-like_N_sf"/>
</dbReference>
<evidence type="ECO:0000259" key="9">
    <source>
        <dbReference type="Pfam" id="PF02882"/>
    </source>
</evidence>
<name>A0A2G8JJT4_STIJA</name>
<evidence type="ECO:0000259" key="8">
    <source>
        <dbReference type="Pfam" id="PF00763"/>
    </source>
</evidence>
<dbReference type="FunFam" id="3.40.50.10860:FF:000005">
    <property type="entry name" value="C-1-tetrahydrofolate synthase, cytoplasmic, putative"/>
    <property type="match status" value="1"/>
</dbReference>
<dbReference type="EC" id="3.5.4.9" evidence="2"/>
<keyword evidence="3" id="KW-0554">One-carbon metabolism</keyword>
<keyword evidence="6" id="KW-0511">Multifunctional enzyme</keyword>
<evidence type="ECO:0000313" key="11">
    <source>
        <dbReference type="Proteomes" id="UP000230750"/>
    </source>
</evidence>
<dbReference type="InterPro" id="IPR000672">
    <property type="entry name" value="THF_DH/CycHdrlase"/>
</dbReference>
<dbReference type="Gene3D" id="3.40.50.10860">
    <property type="entry name" value="Leucine Dehydrogenase, chain A, domain 1"/>
    <property type="match status" value="1"/>
</dbReference>
<dbReference type="Gene3D" id="3.40.50.720">
    <property type="entry name" value="NAD(P)-binding Rossmann-like Domain"/>
    <property type="match status" value="1"/>
</dbReference>
<organism evidence="10 11">
    <name type="scientific">Stichopus japonicus</name>
    <name type="common">Sea cucumber</name>
    <dbReference type="NCBI Taxonomy" id="307972"/>
    <lineage>
        <taxon>Eukaryota</taxon>
        <taxon>Metazoa</taxon>
        <taxon>Echinodermata</taxon>
        <taxon>Eleutherozoa</taxon>
        <taxon>Echinozoa</taxon>
        <taxon>Holothuroidea</taxon>
        <taxon>Aspidochirotacea</taxon>
        <taxon>Aspidochirotida</taxon>
        <taxon>Stichopodidae</taxon>
        <taxon>Apostichopus</taxon>
    </lineage>
</organism>
<comment type="subunit">
    <text evidence="1">Homodimer.</text>
</comment>
<proteinExistence type="inferred from homology"/>
<feature type="domain" description="Tetrahydrofolate dehydrogenase/cyclohydrolase NAD(P)-binding" evidence="9">
    <location>
        <begin position="148"/>
        <end position="306"/>
    </location>
</feature>
<dbReference type="GO" id="GO:0004477">
    <property type="term" value="F:methenyltetrahydrofolate cyclohydrolase activity"/>
    <property type="evidence" value="ECO:0007669"/>
    <property type="project" value="UniProtKB-EC"/>
</dbReference>
<dbReference type="InterPro" id="IPR020867">
    <property type="entry name" value="THF_DH/CycHdrlase_CS"/>
</dbReference>
<dbReference type="EMBL" id="MRZV01001765">
    <property type="protein sequence ID" value="PIK35998.1"/>
    <property type="molecule type" value="Genomic_DNA"/>
</dbReference>
<evidence type="ECO:0000256" key="3">
    <source>
        <dbReference type="ARBA" id="ARBA00022563"/>
    </source>
</evidence>
<accession>A0A2G8JJT4</accession>
<evidence type="ECO:0000256" key="7">
    <source>
        <dbReference type="ARBA" id="ARBA00036357"/>
    </source>
</evidence>
<evidence type="ECO:0000256" key="4">
    <source>
        <dbReference type="ARBA" id="ARBA00022801"/>
    </source>
</evidence>
<dbReference type="InterPro" id="IPR020630">
    <property type="entry name" value="THF_DH/CycHdrlase_cat_dom"/>
</dbReference>
<dbReference type="GO" id="GO:0005739">
    <property type="term" value="C:mitochondrion"/>
    <property type="evidence" value="ECO:0007669"/>
    <property type="project" value="TreeGrafter"/>
</dbReference>
<feature type="domain" description="Tetrahydrofolate dehydrogenase/cyclohydrolase catalytic" evidence="8">
    <location>
        <begin position="14"/>
        <end position="129"/>
    </location>
</feature>
<comment type="catalytic activity">
    <reaction evidence="7">
        <text>(6R)-5,10-methenyltetrahydrofolate + H2O = (6R)-10-formyltetrahydrofolate + H(+)</text>
        <dbReference type="Rhea" id="RHEA:23700"/>
        <dbReference type="ChEBI" id="CHEBI:15377"/>
        <dbReference type="ChEBI" id="CHEBI:15378"/>
        <dbReference type="ChEBI" id="CHEBI:57455"/>
        <dbReference type="ChEBI" id="CHEBI:195366"/>
        <dbReference type="EC" id="3.5.4.9"/>
    </reaction>
</comment>
<dbReference type="PROSITE" id="PS00767">
    <property type="entry name" value="THF_DHG_CYH_2"/>
    <property type="match status" value="1"/>
</dbReference>
<evidence type="ECO:0000256" key="2">
    <source>
        <dbReference type="ARBA" id="ARBA00012776"/>
    </source>
</evidence>
<dbReference type="InterPro" id="IPR020631">
    <property type="entry name" value="THF_DH/CycHdrlase_NAD-bd_dom"/>
</dbReference>
<dbReference type="SUPFAM" id="SSF53223">
    <property type="entry name" value="Aminoacid dehydrogenase-like, N-terminal domain"/>
    <property type="match status" value="1"/>
</dbReference>
<dbReference type="InterPro" id="IPR036291">
    <property type="entry name" value="NAD(P)-bd_dom_sf"/>
</dbReference>
<dbReference type="GO" id="GO:0004488">
    <property type="term" value="F:methylenetetrahydrofolate dehydrogenase (NADP+) activity"/>
    <property type="evidence" value="ECO:0007669"/>
    <property type="project" value="InterPro"/>
</dbReference>
<dbReference type="SUPFAM" id="SSF51735">
    <property type="entry name" value="NAD(P)-binding Rossmann-fold domains"/>
    <property type="match status" value="1"/>
</dbReference>
<keyword evidence="5" id="KW-0560">Oxidoreductase</keyword>
<keyword evidence="4 10" id="KW-0378">Hydrolase</keyword>
<dbReference type="FunFam" id="3.40.50.720:FF:000070">
    <property type="entry name" value="probable bifunctional methylenetetrahydrofolate dehydrogenase/cyclohydrolase 2"/>
    <property type="match status" value="1"/>
</dbReference>
<feature type="non-terminal residue" evidence="10">
    <location>
        <position position="1"/>
    </location>
</feature>
<comment type="caution">
    <text evidence="10">The sequence shown here is derived from an EMBL/GenBank/DDBJ whole genome shotgun (WGS) entry which is preliminary data.</text>
</comment>
<dbReference type="Pfam" id="PF02882">
    <property type="entry name" value="THF_DHG_CYH_C"/>
    <property type="match status" value="1"/>
</dbReference>
<dbReference type="PANTHER" id="PTHR48099">
    <property type="entry name" value="C-1-TETRAHYDROFOLATE SYNTHASE, CYTOPLASMIC-RELATED"/>
    <property type="match status" value="1"/>
</dbReference>
<dbReference type="GO" id="GO:0004487">
    <property type="term" value="F:methylenetetrahydrofolate dehydrogenase (NAD+) activity"/>
    <property type="evidence" value="ECO:0007669"/>
    <property type="project" value="TreeGrafter"/>
</dbReference>
<evidence type="ECO:0000256" key="6">
    <source>
        <dbReference type="ARBA" id="ARBA00023268"/>
    </source>
</evidence>
<dbReference type="AlphaFoldDB" id="A0A2G8JJT4"/>
<reference evidence="10 11" key="1">
    <citation type="journal article" date="2017" name="PLoS Biol.">
        <title>The sea cucumber genome provides insights into morphological evolution and visceral regeneration.</title>
        <authorList>
            <person name="Zhang X."/>
            <person name="Sun L."/>
            <person name="Yuan J."/>
            <person name="Sun Y."/>
            <person name="Gao Y."/>
            <person name="Zhang L."/>
            <person name="Li S."/>
            <person name="Dai H."/>
            <person name="Hamel J.F."/>
            <person name="Liu C."/>
            <person name="Yu Y."/>
            <person name="Liu S."/>
            <person name="Lin W."/>
            <person name="Guo K."/>
            <person name="Jin S."/>
            <person name="Xu P."/>
            <person name="Storey K.B."/>
            <person name="Huan P."/>
            <person name="Zhang T."/>
            <person name="Zhou Y."/>
            <person name="Zhang J."/>
            <person name="Lin C."/>
            <person name="Li X."/>
            <person name="Xing L."/>
            <person name="Huo D."/>
            <person name="Sun M."/>
            <person name="Wang L."/>
            <person name="Mercier A."/>
            <person name="Li F."/>
            <person name="Yang H."/>
            <person name="Xiang J."/>
        </authorList>
    </citation>
    <scope>NUCLEOTIDE SEQUENCE [LARGE SCALE GENOMIC DNA]</scope>
    <source>
        <strain evidence="10">Shaxun</strain>
        <tissue evidence="10">Muscle</tissue>
    </source>
</reference>
<dbReference type="OrthoDB" id="5126881at2759"/>
<dbReference type="Pfam" id="PF00763">
    <property type="entry name" value="THF_DHG_CYH"/>
    <property type="match status" value="1"/>
</dbReference>
<dbReference type="PRINTS" id="PR00085">
    <property type="entry name" value="THFDHDRGNASE"/>
</dbReference>
<dbReference type="PANTHER" id="PTHR48099:SF11">
    <property type="entry name" value="BIFUNCTIONAL METHYLENETETRAHYDROFOLATE DEHYDROGENASE_CYCLOHYDROLASE, MITOCHONDRIAL"/>
    <property type="match status" value="1"/>
</dbReference>
<protein>
    <recommendedName>
        <fullName evidence="2">methenyltetrahydrofolate cyclohydrolase</fullName>
        <ecNumber evidence="2">3.5.4.9</ecNumber>
    </recommendedName>
</protein>
<evidence type="ECO:0000256" key="5">
    <source>
        <dbReference type="ARBA" id="ARBA00023002"/>
    </source>
</evidence>
<gene>
    <name evidence="10" type="ORF">BSL78_27176</name>
</gene>
<sequence length="317" mass="34221">TFIPHGNRAAAYVINGKQIAKEVQVELKAEIDQWKEEGNIAPHLTAVLVGNDPGSKLYVKNKIKAAKSVGITSAVIEKPQETSQAELLDVVAMLNAEPSINGVLVQLPLPKHMNERTVCDAVHPDKDVDGFHMSNIGKLCLDVPNLIPATAFAVWELLKRSGIDTFGKNAVVCGRSKNIGMPVAALLHSDGDNGFKMGMDATVTTCHRYTPAKNLPEFTKNADIIIVAVGSPNLITADMVKEGATVIDVGINRIWDAKQERYRLVGDVDFEGVSKKASFITPVPGGVGPMTVAMLMKNTLQAAKIQTKKKREKTAIH</sequence>
<keyword evidence="11" id="KW-1185">Reference proteome</keyword>
<evidence type="ECO:0000313" key="10">
    <source>
        <dbReference type="EMBL" id="PIK35998.1"/>
    </source>
</evidence>
<dbReference type="STRING" id="307972.A0A2G8JJT4"/>
<dbReference type="Proteomes" id="UP000230750">
    <property type="component" value="Unassembled WGS sequence"/>
</dbReference>
<evidence type="ECO:0000256" key="1">
    <source>
        <dbReference type="ARBA" id="ARBA00011738"/>
    </source>
</evidence>